<dbReference type="InterPro" id="IPR017918">
    <property type="entry name" value="N-reg_PII_CS"/>
</dbReference>
<dbReference type="AlphaFoldDB" id="A0A0E3P713"/>
<accession>A0A0E3P713</accession>
<dbReference type="OrthoDB" id="10960at2157"/>
<dbReference type="KEGG" id="msw:MSSIT_2926"/>
<proteinExistence type="inferred from homology"/>
<dbReference type="PROSITE" id="PS00638">
    <property type="entry name" value="PII_GLNB_CTER"/>
    <property type="match status" value="1"/>
</dbReference>
<dbReference type="Pfam" id="PF00543">
    <property type="entry name" value="P-II"/>
    <property type="match status" value="1"/>
</dbReference>
<evidence type="ECO:0000313" key="2">
    <source>
        <dbReference type="EMBL" id="AKB29645.1"/>
    </source>
</evidence>
<evidence type="ECO:0000313" key="3">
    <source>
        <dbReference type="Proteomes" id="UP000033111"/>
    </source>
</evidence>
<dbReference type="SMART" id="SM00938">
    <property type="entry name" value="P-II"/>
    <property type="match status" value="1"/>
</dbReference>
<dbReference type="PRINTS" id="PR00340">
    <property type="entry name" value="PIIGLNB"/>
</dbReference>
<dbReference type="Gene3D" id="3.30.70.120">
    <property type="match status" value="1"/>
</dbReference>
<dbReference type="GO" id="GO:0005524">
    <property type="term" value="F:ATP binding"/>
    <property type="evidence" value="ECO:0007669"/>
    <property type="project" value="TreeGrafter"/>
</dbReference>
<dbReference type="PANTHER" id="PTHR30115">
    <property type="entry name" value="NITROGEN REGULATORY PROTEIN P-II"/>
    <property type="match status" value="1"/>
</dbReference>
<dbReference type="GO" id="GO:0005829">
    <property type="term" value="C:cytosol"/>
    <property type="evidence" value="ECO:0007669"/>
    <property type="project" value="TreeGrafter"/>
</dbReference>
<dbReference type="EMBL" id="CP009506">
    <property type="protein sequence ID" value="AKB29645.1"/>
    <property type="molecule type" value="Genomic_DNA"/>
</dbReference>
<dbReference type="GO" id="GO:0030234">
    <property type="term" value="F:enzyme regulator activity"/>
    <property type="evidence" value="ECO:0007669"/>
    <property type="project" value="InterPro"/>
</dbReference>
<evidence type="ECO:0000256" key="1">
    <source>
        <dbReference type="RuleBase" id="RU003936"/>
    </source>
</evidence>
<gene>
    <name evidence="2" type="ORF">MSSIT_2926</name>
</gene>
<organism evidence="2 3">
    <name type="scientific">Methanosarcina siciliae T4/M</name>
    <dbReference type="NCBI Taxonomy" id="1434120"/>
    <lineage>
        <taxon>Archaea</taxon>
        <taxon>Methanobacteriati</taxon>
        <taxon>Methanobacteriota</taxon>
        <taxon>Stenosarchaea group</taxon>
        <taxon>Methanomicrobia</taxon>
        <taxon>Methanosarcinales</taxon>
        <taxon>Methanosarcinaceae</taxon>
        <taxon>Methanosarcina</taxon>
    </lineage>
</organism>
<keyword evidence="3" id="KW-1185">Reference proteome</keyword>
<dbReference type="InterPro" id="IPR015867">
    <property type="entry name" value="N-reg_PII/ATP_PRibTrfase_C"/>
</dbReference>
<dbReference type="PROSITE" id="PS51343">
    <property type="entry name" value="PII_GLNB_DOM"/>
    <property type="match status" value="1"/>
</dbReference>
<name>A0A0E3P713_9EURY</name>
<sequence length="126" mass="13870">MKEIIAIIRPKKVEPTKEALVELGIPSVTVVPVFGRGKQRGIAEELNIDIRPGLLDQGLLAGMKYMEFIPKRLLYLIVSDEDVDTAVDTIIKVNQTAQIGDGRVFICPVDNAIRVRTDDQGDSALL</sequence>
<protein>
    <submittedName>
        <fullName evidence="2">Nitrogen regulatory protein P-II</fullName>
    </submittedName>
</protein>
<dbReference type="InterPro" id="IPR002187">
    <property type="entry name" value="N-reg_PII"/>
</dbReference>
<comment type="similarity">
    <text evidence="1">Belongs to the P(II) protein family.</text>
</comment>
<dbReference type="GO" id="GO:0006808">
    <property type="term" value="P:regulation of nitrogen utilization"/>
    <property type="evidence" value="ECO:0007669"/>
    <property type="project" value="InterPro"/>
</dbReference>
<dbReference type="Proteomes" id="UP000033111">
    <property type="component" value="Chromosome"/>
</dbReference>
<reference evidence="2 3" key="1">
    <citation type="submission" date="2014-07" db="EMBL/GenBank/DDBJ databases">
        <title>Methanogenic archaea and the global carbon cycle.</title>
        <authorList>
            <person name="Henriksen J.R."/>
            <person name="Luke J."/>
            <person name="Reinhart S."/>
            <person name="Benedict M.N."/>
            <person name="Youngblut N.D."/>
            <person name="Metcalf M.E."/>
            <person name="Whitaker R.J."/>
            <person name="Metcalf W.W."/>
        </authorList>
    </citation>
    <scope>NUCLEOTIDE SEQUENCE [LARGE SCALE GENOMIC DNA]</scope>
    <source>
        <strain evidence="2 3">T4/M</strain>
    </source>
</reference>
<dbReference type="PATRIC" id="fig|1434120.4.peg.3812"/>
<dbReference type="SUPFAM" id="SSF54913">
    <property type="entry name" value="GlnB-like"/>
    <property type="match status" value="1"/>
</dbReference>
<dbReference type="PANTHER" id="PTHR30115:SF11">
    <property type="entry name" value="NITROGEN REGULATORY PROTEIN P-II HOMOLOG"/>
    <property type="match status" value="1"/>
</dbReference>
<dbReference type="HOGENOM" id="CLU_082268_0_0_2"/>
<dbReference type="InterPro" id="IPR011322">
    <property type="entry name" value="N-reg_PII-like_a/b"/>
</dbReference>